<evidence type="ECO:0000256" key="2">
    <source>
        <dbReference type="ARBA" id="ARBA00022448"/>
    </source>
</evidence>
<dbReference type="PROSITE" id="PS50176">
    <property type="entry name" value="ARM_REPEAT"/>
    <property type="match status" value="1"/>
</dbReference>
<feature type="repeat" description="ARM" evidence="4">
    <location>
        <begin position="107"/>
        <end position="135"/>
    </location>
</feature>
<dbReference type="PANTHER" id="PTHR23316">
    <property type="entry name" value="IMPORTIN ALPHA"/>
    <property type="match status" value="1"/>
</dbReference>
<dbReference type="InterPro" id="IPR011989">
    <property type="entry name" value="ARM-like"/>
</dbReference>
<keyword evidence="7" id="KW-1185">Reference proteome</keyword>
<comment type="caution">
    <text evidence="6">The sequence shown here is derived from an EMBL/GenBank/DDBJ whole genome shotgun (WGS) entry which is preliminary data.</text>
</comment>
<dbReference type="Proteomes" id="UP001221757">
    <property type="component" value="Unassembled WGS sequence"/>
</dbReference>
<evidence type="ECO:0000256" key="3">
    <source>
        <dbReference type="ARBA" id="ARBA00022927"/>
    </source>
</evidence>
<dbReference type="SMART" id="SM00185">
    <property type="entry name" value="ARM"/>
    <property type="match status" value="1"/>
</dbReference>
<dbReference type="InterPro" id="IPR016024">
    <property type="entry name" value="ARM-type_fold"/>
</dbReference>
<dbReference type="SUPFAM" id="SSF48371">
    <property type="entry name" value="ARM repeat"/>
    <property type="match status" value="1"/>
</dbReference>
<feature type="region of interest" description="Disordered" evidence="5">
    <location>
        <begin position="560"/>
        <end position="579"/>
    </location>
</feature>
<proteinExistence type="inferred from homology"/>
<gene>
    <name evidence="6" type="ORF">B0H17DRAFT_1248820</name>
</gene>
<dbReference type="GO" id="GO:0015031">
    <property type="term" value="P:protein transport"/>
    <property type="evidence" value="ECO:0007669"/>
    <property type="project" value="UniProtKB-KW"/>
</dbReference>
<dbReference type="EMBL" id="JARKIE010000198">
    <property type="protein sequence ID" value="KAJ7668079.1"/>
    <property type="molecule type" value="Genomic_DNA"/>
</dbReference>
<evidence type="ECO:0000313" key="7">
    <source>
        <dbReference type="Proteomes" id="UP001221757"/>
    </source>
</evidence>
<evidence type="ECO:0000313" key="6">
    <source>
        <dbReference type="EMBL" id="KAJ7668079.1"/>
    </source>
</evidence>
<evidence type="ECO:0000256" key="5">
    <source>
        <dbReference type="SAM" id="MobiDB-lite"/>
    </source>
</evidence>
<dbReference type="Gene3D" id="1.25.10.10">
    <property type="entry name" value="Leucine-rich Repeat Variant"/>
    <property type="match status" value="1"/>
</dbReference>
<accession>A0AAD7D0T1</accession>
<name>A0AAD7D0T1_MYCRO</name>
<keyword evidence="2" id="KW-0813">Transport</keyword>
<organism evidence="6 7">
    <name type="scientific">Mycena rosella</name>
    <name type="common">Pink bonnet</name>
    <name type="synonym">Agaricus rosellus</name>
    <dbReference type="NCBI Taxonomy" id="1033263"/>
    <lineage>
        <taxon>Eukaryota</taxon>
        <taxon>Fungi</taxon>
        <taxon>Dikarya</taxon>
        <taxon>Basidiomycota</taxon>
        <taxon>Agaricomycotina</taxon>
        <taxon>Agaricomycetes</taxon>
        <taxon>Agaricomycetidae</taxon>
        <taxon>Agaricales</taxon>
        <taxon>Marasmiineae</taxon>
        <taxon>Mycenaceae</taxon>
        <taxon>Mycena</taxon>
    </lineage>
</organism>
<reference evidence="6" key="1">
    <citation type="submission" date="2023-03" db="EMBL/GenBank/DDBJ databases">
        <title>Massive genome expansion in bonnet fungi (Mycena s.s.) driven by repeated elements and novel gene families across ecological guilds.</title>
        <authorList>
            <consortium name="Lawrence Berkeley National Laboratory"/>
            <person name="Harder C.B."/>
            <person name="Miyauchi S."/>
            <person name="Viragh M."/>
            <person name="Kuo A."/>
            <person name="Thoen E."/>
            <person name="Andreopoulos B."/>
            <person name="Lu D."/>
            <person name="Skrede I."/>
            <person name="Drula E."/>
            <person name="Henrissat B."/>
            <person name="Morin E."/>
            <person name="Kohler A."/>
            <person name="Barry K."/>
            <person name="LaButti K."/>
            <person name="Morin E."/>
            <person name="Salamov A."/>
            <person name="Lipzen A."/>
            <person name="Mereny Z."/>
            <person name="Hegedus B."/>
            <person name="Baldrian P."/>
            <person name="Stursova M."/>
            <person name="Weitz H."/>
            <person name="Taylor A."/>
            <person name="Grigoriev I.V."/>
            <person name="Nagy L.G."/>
            <person name="Martin F."/>
            <person name="Kauserud H."/>
        </authorList>
    </citation>
    <scope>NUCLEOTIDE SEQUENCE</scope>
    <source>
        <strain evidence="6">CBHHK067</strain>
    </source>
</reference>
<dbReference type="AlphaFoldDB" id="A0AAD7D0T1"/>
<feature type="region of interest" description="Disordered" evidence="5">
    <location>
        <begin position="330"/>
        <end position="356"/>
    </location>
</feature>
<evidence type="ECO:0000256" key="1">
    <source>
        <dbReference type="ARBA" id="ARBA00010394"/>
    </source>
</evidence>
<sequence length="579" mass="63513">MTKPTLARRADVSQPKSAHEYVHDRQKDVNVQTHMYANAPRSDQNRGVDLSVVHPRQTQGRFASGLVRACDLKSHLVAPSSTPTAAWALTNIASGTAEHTQVVIHAEAVPEFINLLSSPTLDVREQAVWALGNIAVTVPNAGTMFSDRKHDMDIEQLLPRTHSSTAMGADFASTDCSYETMEIRRGSYCRSSTRRDMTNNIYGSTPERQGRTGDLHGRRELAVLHGTPETTGKCLTLPKGASLVLRVGSWSAKHVHGDLRYRADGTHLSTRCGKPKNGRAGDFAPFERARSGFGMNSRISGVRMLGATPTRKLTGADSGHRVGRVIRRGRRSGYSGEFGGTAGRGKESARANRAPRSVPARLWAGGMSRASVTRRCGGCVRTRRAGCVLSRIESEREERARRVLSVPPDMCEGRWRLAGARRLRGRAPEIGGSGECGRTGWQVRGRRQATLGWREARLRAALDAARSIRAAKELHVQSRRRMRARTLRGCTAVKVEGRGRFGWGGRGGTGLMRHVHNCAGWGVVEGREQHSLGARYIEHSYYYFIATMAKRSISQFCQTSSTQEVTSSNPKPSRGASQE</sequence>
<feature type="region of interest" description="Disordered" evidence="5">
    <location>
        <begin position="1"/>
        <end position="23"/>
    </location>
</feature>
<protein>
    <submittedName>
        <fullName evidence="6">Uncharacterized protein</fullName>
    </submittedName>
</protein>
<dbReference type="Pfam" id="PF00514">
    <property type="entry name" value="Arm"/>
    <property type="match status" value="1"/>
</dbReference>
<evidence type="ECO:0000256" key="4">
    <source>
        <dbReference type="PROSITE-ProRule" id="PRU00259"/>
    </source>
</evidence>
<keyword evidence="3" id="KW-0653">Protein transport</keyword>
<comment type="similarity">
    <text evidence="1">Belongs to the importin alpha family.</text>
</comment>
<dbReference type="InterPro" id="IPR000225">
    <property type="entry name" value="Armadillo"/>
</dbReference>